<feature type="transmembrane region" description="Helical" evidence="6">
    <location>
        <begin position="134"/>
        <end position="152"/>
    </location>
</feature>
<proteinExistence type="predicted"/>
<keyword evidence="3 6" id="KW-0812">Transmembrane</keyword>
<dbReference type="InterPro" id="IPR011701">
    <property type="entry name" value="MFS"/>
</dbReference>
<feature type="transmembrane region" description="Helical" evidence="6">
    <location>
        <begin position="195"/>
        <end position="214"/>
    </location>
</feature>
<evidence type="ECO:0000256" key="6">
    <source>
        <dbReference type="SAM" id="Phobius"/>
    </source>
</evidence>
<feature type="transmembrane region" description="Helical" evidence="6">
    <location>
        <begin position="359"/>
        <end position="381"/>
    </location>
</feature>
<feature type="transmembrane region" description="Helical" evidence="6">
    <location>
        <begin position="77"/>
        <end position="94"/>
    </location>
</feature>
<evidence type="ECO:0000256" key="3">
    <source>
        <dbReference type="ARBA" id="ARBA00022692"/>
    </source>
</evidence>
<dbReference type="PANTHER" id="PTHR42718">
    <property type="entry name" value="MAJOR FACILITATOR SUPERFAMILY MULTIDRUG TRANSPORTER MFSC"/>
    <property type="match status" value="1"/>
</dbReference>
<accession>A0ABV7Y655</accession>
<feature type="transmembrane region" description="Helical" evidence="6">
    <location>
        <begin position="47"/>
        <end position="65"/>
    </location>
</feature>
<evidence type="ECO:0000256" key="2">
    <source>
        <dbReference type="ARBA" id="ARBA00022448"/>
    </source>
</evidence>
<dbReference type="Proteomes" id="UP001595699">
    <property type="component" value="Unassembled WGS sequence"/>
</dbReference>
<comment type="caution">
    <text evidence="8">The sequence shown here is derived from an EMBL/GenBank/DDBJ whole genome shotgun (WGS) entry which is preliminary data.</text>
</comment>
<dbReference type="Pfam" id="PF07690">
    <property type="entry name" value="MFS_1"/>
    <property type="match status" value="1"/>
</dbReference>
<comment type="subcellular location">
    <subcellularLocation>
        <location evidence="1">Cell membrane</location>
        <topology evidence="1">Multi-pass membrane protein</topology>
    </subcellularLocation>
</comment>
<keyword evidence="5 6" id="KW-0472">Membrane</keyword>
<feature type="transmembrane region" description="Helical" evidence="6">
    <location>
        <begin position="433"/>
        <end position="454"/>
    </location>
</feature>
<feature type="transmembrane region" description="Helical" evidence="6">
    <location>
        <begin position="266"/>
        <end position="285"/>
    </location>
</feature>
<dbReference type="InterPro" id="IPR036259">
    <property type="entry name" value="MFS_trans_sf"/>
</dbReference>
<keyword evidence="9" id="KW-1185">Reference proteome</keyword>
<feature type="transmembrane region" description="Helical" evidence="6">
    <location>
        <begin position="402"/>
        <end position="421"/>
    </location>
</feature>
<feature type="transmembrane region" description="Helical" evidence="6">
    <location>
        <begin position="164"/>
        <end position="183"/>
    </location>
</feature>
<feature type="transmembrane region" description="Helical" evidence="6">
    <location>
        <begin position="226"/>
        <end position="245"/>
    </location>
</feature>
<dbReference type="PANTHER" id="PTHR42718:SF9">
    <property type="entry name" value="MAJOR FACILITATOR SUPERFAMILY MULTIDRUG TRANSPORTER MFSC"/>
    <property type="match status" value="1"/>
</dbReference>
<evidence type="ECO:0000313" key="9">
    <source>
        <dbReference type="Proteomes" id="UP001595699"/>
    </source>
</evidence>
<gene>
    <name evidence="8" type="ORF">ACFOUW_05330</name>
</gene>
<protein>
    <submittedName>
        <fullName evidence="8">MFS transporter</fullName>
    </submittedName>
</protein>
<feature type="transmembrane region" description="Helical" evidence="6">
    <location>
        <begin position="336"/>
        <end position="353"/>
    </location>
</feature>
<dbReference type="EMBL" id="JBHRZH010000005">
    <property type="protein sequence ID" value="MFC3760249.1"/>
    <property type="molecule type" value="Genomic_DNA"/>
</dbReference>
<evidence type="ECO:0000256" key="5">
    <source>
        <dbReference type="ARBA" id="ARBA00023136"/>
    </source>
</evidence>
<dbReference type="InterPro" id="IPR020846">
    <property type="entry name" value="MFS_dom"/>
</dbReference>
<keyword evidence="2" id="KW-0813">Transport</keyword>
<evidence type="ECO:0000259" key="7">
    <source>
        <dbReference type="PROSITE" id="PS50850"/>
    </source>
</evidence>
<sequence length="457" mass="46220">MGKYYNGQHMIRAALLFVALVTAAIGSIGAPLITAVAEEYEVSLSASQWTLTIALLAGAVSAPLLGRLGNGRHRRKVVLAMLAIVVAGSVATVVEAPFAVLLIGRAAQGVGLGLTVLMMAIARQHLGDKAPSTIAMLSVASTVGVGVGYPLAGLLTQLGGVRAAYLLGLVVATAALVAAIVAIPRDDRDAPKAGPVDWAGAALLSIGLIAVLLVTSNAIRWTTHPVIAAAVLAAAVAVLAGWVAVERRVQRPLVDVRALRHPAVARANLIMLVAGIAMYLLFASITRYVQTPPTVGYGYGLTDFQAGLVLVPFSVLGFVAGRMAPQIGQRTGPFKLLAGSGVVVVAACGTFALTSAAGVAWPIVAMSLLGFAVGGLSAAMPQAILAVTPPEDTAAAMSVNQVVRSVGFSIGSAFGGLLLAAHTPSGQFAPTGTGYTTAAWTAAGLAAVAIAFGLHKR</sequence>
<evidence type="ECO:0000256" key="4">
    <source>
        <dbReference type="ARBA" id="ARBA00022989"/>
    </source>
</evidence>
<dbReference type="RefSeq" id="WP_205122689.1">
    <property type="nucleotide sequence ID" value="NZ_JAFBCM010000001.1"/>
</dbReference>
<feature type="transmembrane region" description="Helical" evidence="6">
    <location>
        <begin position="305"/>
        <end position="324"/>
    </location>
</feature>
<feature type="domain" description="Major facilitator superfamily (MFS) profile" evidence="7">
    <location>
        <begin position="10"/>
        <end position="457"/>
    </location>
</feature>
<name>A0ABV7Y655_9ACTN</name>
<evidence type="ECO:0000313" key="8">
    <source>
        <dbReference type="EMBL" id="MFC3760249.1"/>
    </source>
</evidence>
<dbReference type="SUPFAM" id="SSF103473">
    <property type="entry name" value="MFS general substrate transporter"/>
    <property type="match status" value="1"/>
</dbReference>
<reference evidence="9" key="1">
    <citation type="journal article" date="2019" name="Int. J. Syst. Evol. Microbiol.">
        <title>The Global Catalogue of Microorganisms (GCM) 10K type strain sequencing project: providing services to taxonomists for standard genome sequencing and annotation.</title>
        <authorList>
            <consortium name="The Broad Institute Genomics Platform"/>
            <consortium name="The Broad Institute Genome Sequencing Center for Infectious Disease"/>
            <person name="Wu L."/>
            <person name="Ma J."/>
        </authorList>
    </citation>
    <scope>NUCLEOTIDE SEQUENCE [LARGE SCALE GENOMIC DNA]</scope>
    <source>
        <strain evidence="9">CGMCC 4.7241</strain>
    </source>
</reference>
<feature type="transmembrane region" description="Helical" evidence="6">
    <location>
        <begin position="100"/>
        <end position="122"/>
    </location>
</feature>
<dbReference type="Gene3D" id="1.20.1250.20">
    <property type="entry name" value="MFS general substrate transporter like domains"/>
    <property type="match status" value="1"/>
</dbReference>
<evidence type="ECO:0000256" key="1">
    <source>
        <dbReference type="ARBA" id="ARBA00004651"/>
    </source>
</evidence>
<dbReference type="PROSITE" id="PS50850">
    <property type="entry name" value="MFS"/>
    <property type="match status" value="1"/>
</dbReference>
<organism evidence="8 9">
    <name type="scientific">Tenggerimyces flavus</name>
    <dbReference type="NCBI Taxonomy" id="1708749"/>
    <lineage>
        <taxon>Bacteria</taxon>
        <taxon>Bacillati</taxon>
        <taxon>Actinomycetota</taxon>
        <taxon>Actinomycetes</taxon>
        <taxon>Propionibacteriales</taxon>
        <taxon>Nocardioidaceae</taxon>
        <taxon>Tenggerimyces</taxon>
    </lineage>
</organism>
<keyword evidence="4 6" id="KW-1133">Transmembrane helix</keyword>